<dbReference type="GO" id="GO:0000428">
    <property type="term" value="C:DNA-directed RNA polymerase complex"/>
    <property type="evidence" value="ECO:0007669"/>
    <property type="project" value="UniProtKB-KW"/>
</dbReference>
<dbReference type="NCBIfam" id="TIGR02937">
    <property type="entry name" value="sigma70-ECF"/>
    <property type="match status" value="1"/>
</dbReference>
<keyword evidence="8" id="KW-1185">Reference proteome</keyword>
<dbReference type="EMBL" id="BKAU01000002">
    <property type="protein sequence ID" value="GEP96139.1"/>
    <property type="molecule type" value="Genomic_DNA"/>
</dbReference>
<evidence type="ECO:0000256" key="1">
    <source>
        <dbReference type="ARBA" id="ARBA00010641"/>
    </source>
</evidence>
<evidence type="ECO:0000256" key="3">
    <source>
        <dbReference type="ARBA" id="ARBA00023082"/>
    </source>
</evidence>
<proteinExistence type="inferred from homology"/>
<dbReference type="SUPFAM" id="SSF88946">
    <property type="entry name" value="Sigma2 domain of RNA polymerase sigma factors"/>
    <property type="match status" value="1"/>
</dbReference>
<sequence>MQERDDEGMLMSTAQVFHEYYAALVGYACKFVDLHTAEDLVQDVFIQAHGKLPRNPRSYLFRSIHNKCVDHFKHQAVHRRFVQDSLLTQQELEFFHPDAGHKSLLEASDERSVWEAIEQLPPKCREVVKLRYMQGMKTAEISDAMGISSRTVETQLYKAVKQLRTMIRKFSIFSWIFF</sequence>
<dbReference type="InterPro" id="IPR036388">
    <property type="entry name" value="WH-like_DNA-bd_sf"/>
</dbReference>
<comment type="similarity">
    <text evidence="1">Belongs to the sigma-70 factor family. ECF subfamily.</text>
</comment>
<keyword evidence="4" id="KW-0804">Transcription</keyword>
<dbReference type="GO" id="GO:0016987">
    <property type="term" value="F:sigma factor activity"/>
    <property type="evidence" value="ECO:0007669"/>
    <property type="project" value="UniProtKB-KW"/>
</dbReference>
<dbReference type="SUPFAM" id="SSF88659">
    <property type="entry name" value="Sigma3 and sigma4 domains of RNA polymerase sigma factors"/>
    <property type="match status" value="1"/>
</dbReference>
<organism evidence="7 8">
    <name type="scientific">Chitinophaga cymbidii</name>
    <dbReference type="NCBI Taxonomy" id="1096750"/>
    <lineage>
        <taxon>Bacteria</taxon>
        <taxon>Pseudomonadati</taxon>
        <taxon>Bacteroidota</taxon>
        <taxon>Chitinophagia</taxon>
        <taxon>Chitinophagales</taxon>
        <taxon>Chitinophagaceae</taxon>
        <taxon>Chitinophaga</taxon>
    </lineage>
</organism>
<evidence type="ECO:0000313" key="7">
    <source>
        <dbReference type="EMBL" id="GEP96139.1"/>
    </source>
</evidence>
<dbReference type="InterPro" id="IPR014284">
    <property type="entry name" value="RNA_pol_sigma-70_dom"/>
</dbReference>
<dbReference type="RefSeq" id="WP_146861637.1">
    <property type="nucleotide sequence ID" value="NZ_BKAU01000002.1"/>
</dbReference>
<dbReference type="Pfam" id="PF04542">
    <property type="entry name" value="Sigma70_r2"/>
    <property type="match status" value="1"/>
</dbReference>
<dbReference type="InterPro" id="IPR013324">
    <property type="entry name" value="RNA_pol_sigma_r3/r4-like"/>
</dbReference>
<dbReference type="AlphaFoldDB" id="A0A512RKC1"/>
<accession>A0A512RKC1</accession>
<reference evidence="7 8" key="1">
    <citation type="submission" date="2019-07" db="EMBL/GenBank/DDBJ databases">
        <title>Whole genome shotgun sequence of Chitinophaga cymbidii NBRC 109752.</title>
        <authorList>
            <person name="Hosoyama A."/>
            <person name="Uohara A."/>
            <person name="Ohji S."/>
            <person name="Ichikawa N."/>
        </authorList>
    </citation>
    <scope>NUCLEOTIDE SEQUENCE [LARGE SCALE GENOMIC DNA]</scope>
    <source>
        <strain evidence="7 8">NBRC 109752</strain>
    </source>
</reference>
<comment type="caution">
    <text evidence="7">The sequence shown here is derived from an EMBL/GenBank/DDBJ whole genome shotgun (WGS) entry which is preliminary data.</text>
</comment>
<dbReference type="Proteomes" id="UP000321436">
    <property type="component" value="Unassembled WGS sequence"/>
</dbReference>
<protein>
    <submittedName>
        <fullName evidence="7">DNA-directed RNA polymerase sigma-70 factor</fullName>
    </submittedName>
</protein>
<dbReference type="InterPro" id="IPR013249">
    <property type="entry name" value="RNA_pol_sigma70_r4_t2"/>
</dbReference>
<evidence type="ECO:0000259" key="5">
    <source>
        <dbReference type="Pfam" id="PF04542"/>
    </source>
</evidence>
<dbReference type="Pfam" id="PF08281">
    <property type="entry name" value="Sigma70_r4_2"/>
    <property type="match status" value="1"/>
</dbReference>
<dbReference type="CDD" id="cd06171">
    <property type="entry name" value="Sigma70_r4"/>
    <property type="match status" value="1"/>
</dbReference>
<name>A0A512RKC1_9BACT</name>
<evidence type="ECO:0000259" key="6">
    <source>
        <dbReference type="Pfam" id="PF08281"/>
    </source>
</evidence>
<dbReference type="Gene3D" id="1.10.1740.10">
    <property type="match status" value="1"/>
</dbReference>
<evidence type="ECO:0000256" key="4">
    <source>
        <dbReference type="ARBA" id="ARBA00023163"/>
    </source>
</evidence>
<keyword evidence="2" id="KW-0805">Transcription regulation</keyword>
<dbReference type="InterPro" id="IPR013325">
    <property type="entry name" value="RNA_pol_sigma_r2"/>
</dbReference>
<dbReference type="GO" id="GO:0006352">
    <property type="term" value="P:DNA-templated transcription initiation"/>
    <property type="evidence" value="ECO:0007669"/>
    <property type="project" value="InterPro"/>
</dbReference>
<dbReference type="OrthoDB" id="656273at2"/>
<feature type="domain" description="RNA polymerase sigma factor 70 region 4 type 2" evidence="6">
    <location>
        <begin position="112"/>
        <end position="163"/>
    </location>
</feature>
<dbReference type="Gene3D" id="1.10.10.10">
    <property type="entry name" value="Winged helix-like DNA-binding domain superfamily/Winged helix DNA-binding domain"/>
    <property type="match status" value="1"/>
</dbReference>
<gene>
    <name evidence="7" type="ORF">CCY01nite_23990</name>
</gene>
<dbReference type="GO" id="GO:0003677">
    <property type="term" value="F:DNA binding"/>
    <property type="evidence" value="ECO:0007669"/>
    <property type="project" value="InterPro"/>
</dbReference>
<dbReference type="InterPro" id="IPR007627">
    <property type="entry name" value="RNA_pol_sigma70_r2"/>
</dbReference>
<dbReference type="InterPro" id="IPR039425">
    <property type="entry name" value="RNA_pol_sigma-70-like"/>
</dbReference>
<dbReference type="PANTHER" id="PTHR43133:SF46">
    <property type="entry name" value="RNA POLYMERASE SIGMA-70 FACTOR ECF SUBFAMILY"/>
    <property type="match status" value="1"/>
</dbReference>
<keyword evidence="7" id="KW-0240">DNA-directed RNA polymerase</keyword>
<evidence type="ECO:0000256" key="2">
    <source>
        <dbReference type="ARBA" id="ARBA00023015"/>
    </source>
</evidence>
<dbReference type="PANTHER" id="PTHR43133">
    <property type="entry name" value="RNA POLYMERASE ECF-TYPE SIGMA FACTO"/>
    <property type="match status" value="1"/>
</dbReference>
<feature type="domain" description="RNA polymerase sigma-70 region 2" evidence="5">
    <location>
        <begin position="17"/>
        <end position="75"/>
    </location>
</feature>
<evidence type="ECO:0000313" key="8">
    <source>
        <dbReference type="Proteomes" id="UP000321436"/>
    </source>
</evidence>
<keyword evidence="3" id="KW-0731">Sigma factor</keyword>